<feature type="modified residue" description="4-aspartylphosphate" evidence="1">
    <location>
        <position position="10"/>
    </location>
</feature>
<dbReference type="EMBL" id="BMGG01000008">
    <property type="protein sequence ID" value="GGC80531.1"/>
    <property type="molecule type" value="Genomic_DNA"/>
</dbReference>
<comment type="caution">
    <text evidence="3">The sequence shown here is derived from an EMBL/GenBank/DDBJ whole genome shotgun (WGS) entry which is preliminary data.</text>
</comment>
<feature type="domain" description="Response regulatory" evidence="2">
    <location>
        <begin position="1"/>
        <end position="72"/>
    </location>
</feature>
<protein>
    <recommendedName>
        <fullName evidence="2">Response regulatory domain-containing protein</fullName>
    </recommendedName>
</protein>
<evidence type="ECO:0000313" key="3">
    <source>
        <dbReference type="EMBL" id="GGC80531.1"/>
    </source>
</evidence>
<reference evidence="3" key="2">
    <citation type="submission" date="2020-09" db="EMBL/GenBank/DDBJ databases">
        <authorList>
            <person name="Sun Q."/>
            <person name="Zhou Y."/>
        </authorList>
    </citation>
    <scope>NUCLEOTIDE SEQUENCE</scope>
    <source>
        <strain evidence="3">CGMCC 1.12919</strain>
    </source>
</reference>
<organism evidence="3 4">
    <name type="scientific">Chelatococcus reniformis</name>
    <dbReference type="NCBI Taxonomy" id="1494448"/>
    <lineage>
        <taxon>Bacteria</taxon>
        <taxon>Pseudomonadati</taxon>
        <taxon>Pseudomonadota</taxon>
        <taxon>Alphaproteobacteria</taxon>
        <taxon>Hyphomicrobiales</taxon>
        <taxon>Chelatococcaceae</taxon>
        <taxon>Chelatococcus</taxon>
    </lineage>
</organism>
<keyword evidence="1" id="KW-0597">Phosphoprotein</keyword>
<dbReference type="InterPro" id="IPR011006">
    <property type="entry name" value="CheY-like_superfamily"/>
</dbReference>
<keyword evidence="4" id="KW-1185">Reference proteome</keyword>
<evidence type="ECO:0000256" key="1">
    <source>
        <dbReference type="PROSITE-ProRule" id="PRU00169"/>
    </source>
</evidence>
<reference evidence="3" key="1">
    <citation type="journal article" date="2014" name="Int. J. Syst. Evol. Microbiol.">
        <title>Complete genome sequence of Corynebacterium casei LMG S-19264T (=DSM 44701T), isolated from a smear-ripened cheese.</title>
        <authorList>
            <consortium name="US DOE Joint Genome Institute (JGI-PGF)"/>
            <person name="Walter F."/>
            <person name="Albersmeier A."/>
            <person name="Kalinowski J."/>
            <person name="Ruckert C."/>
        </authorList>
    </citation>
    <scope>NUCLEOTIDE SEQUENCE</scope>
    <source>
        <strain evidence="3">CGMCC 1.12919</strain>
    </source>
</reference>
<dbReference type="SUPFAM" id="SSF52172">
    <property type="entry name" value="CheY-like"/>
    <property type="match status" value="1"/>
</dbReference>
<sequence>MHLPDVALVDLNLRDGLTGLQVAHDIMRDYDTQVVFITSERQLARLDDPHVIGCLPKPFTSAMFKATMSFVTQIIRLGTADEVWQSPPGLVVASQYRR</sequence>
<dbReference type="InterPro" id="IPR001789">
    <property type="entry name" value="Sig_transdc_resp-reg_receiver"/>
</dbReference>
<accession>A0A916UNS2</accession>
<evidence type="ECO:0000259" key="2">
    <source>
        <dbReference type="PROSITE" id="PS50110"/>
    </source>
</evidence>
<gene>
    <name evidence="3" type="ORF">GCM10010994_43180</name>
</gene>
<dbReference type="Proteomes" id="UP000637002">
    <property type="component" value="Unassembled WGS sequence"/>
</dbReference>
<name>A0A916UNS2_9HYPH</name>
<dbReference type="Gene3D" id="3.40.50.2300">
    <property type="match status" value="1"/>
</dbReference>
<dbReference type="GO" id="GO:0000160">
    <property type="term" value="P:phosphorelay signal transduction system"/>
    <property type="evidence" value="ECO:0007669"/>
    <property type="project" value="InterPro"/>
</dbReference>
<dbReference type="PROSITE" id="PS50110">
    <property type="entry name" value="RESPONSE_REGULATORY"/>
    <property type="match status" value="1"/>
</dbReference>
<proteinExistence type="predicted"/>
<dbReference type="AlphaFoldDB" id="A0A916UNS2"/>
<evidence type="ECO:0000313" key="4">
    <source>
        <dbReference type="Proteomes" id="UP000637002"/>
    </source>
</evidence>